<dbReference type="STRING" id="1962155.B1813_11180"/>
<evidence type="ECO:0000313" key="2">
    <source>
        <dbReference type="Proteomes" id="UP000192591"/>
    </source>
</evidence>
<reference evidence="1 2" key="1">
    <citation type="submission" date="2017-02" db="EMBL/GenBank/DDBJ databases">
        <title>Draft genome of Saccharomonospora sp. 154.</title>
        <authorList>
            <person name="Alonso-Carmona G.S."/>
            <person name="De La Haba R."/>
            <person name="Vera-Gargallo B."/>
            <person name="Sandoval-Trujillo A.H."/>
            <person name="Ramirez-Duran N."/>
            <person name="Ventosa A."/>
        </authorList>
    </citation>
    <scope>NUCLEOTIDE SEQUENCE [LARGE SCALE GENOMIC DNA]</scope>
    <source>
        <strain evidence="1 2">LRS4.154</strain>
    </source>
</reference>
<keyword evidence="2" id="KW-1185">Reference proteome</keyword>
<proteinExistence type="predicted"/>
<dbReference type="Pfam" id="PF10604">
    <property type="entry name" value="Polyketide_cyc2"/>
    <property type="match status" value="1"/>
</dbReference>
<organism evidence="1 2">
    <name type="scientific">Saccharomonospora piscinae</name>
    <dbReference type="NCBI Taxonomy" id="687388"/>
    <lineage>
        <taxon>Bacteria</taxon>
        <taxon>Bacillati</taxon>
        <taxon>Actinomycetota</taxon>
        <taxon>Actinomycetes</taxon>
        <taxon>Pseudonocardiales</taxon>
        <taxon>Pseudonocardiaceae</taxon>
        <taxon>Saccharomonospora</taxon>
    </lineage>
</organism>
<protein>
    <submittedName>
        <fullName evidence="1">Polyketide cyclase</fullName>
    </submittedName>
</protein>
<dbReference type="RefSeq" id="WP_081191734.1">
    <property type="nucleotide sequence ID" value="NZ_MWIH01000005.1"/>
</dbReference>
<comment type="caution">
    <text evidence="1">The sequence shown here is derived from an EMBL/GenBank/DDBJ whole genome shotgun (WGS) entry which is preliminary data.</text>
</comment>
<sequence length="182" mass="20222">MAPETEYTVVLDADPRRVWEVVSDITVPTNFSPELRRVRWLDGATGPALGARFEGHNHNDFLGWWRTESHVVAWKECRVFAWAVVDPERRFGGEPDPARPVATWRYDLVPEPGGARLRHHVRLGPARSGLSLATDAMPDKAEAIVRQRLADLRTAMTATLEGIARLVAERDAGPPAPFSPGN</sequence>
<gene>
    <name evidence="1" type="ORF">B1813_11180</name>
</gene>
<name>A0A1V9A6J6_SACPI</name>
<accession>A0A1V9A6J6</accession>
<dbReference type="InterPro" id="IPR023393">
    <property type="entry name" value="START-like_dom_sf"/>
</dbReference>
<dbReference type="SUPFAM" id="SSF55961">
    <property type="entry name" value="Bet v1-like"/>
    <property type="match status" value="1"/>
</dbReference>
<dbReference type="InterPro" id="IPR019587">
    <property type="entry name" value="Polyketide_cyclase/dehydratase"/>
</dbReference>
<evidence type="ECO:0000313" key="1">
    <source>
        <dbReference type="EMBL" id="OQO92711.1"/>
    </source>
</evidence>
<dbReference type="CDD" id="cd07812">
    <property type="entry name" value="SRPBCC"/>
    <property type="match status" value="1"/>
</dbReference>
<dbReference type="EMBL" id="MWIH01000005">
    <property type="protein sequence ID" value="OQO92711.1"/>
    <property type="molecule type" value="Genomic_DNA"/>
</dbReference>
<dbReference type="AlphaFoldDB" id="A0A1V9A6J6"/>
<dbReference type="Proteomes" id="UP000192591">
    <property type="component" value="Unassembled WGS sequence"/>
</dbReference>
<dbReference type="Gene3D" id="3.30.530.20">
    <property type="match status" value="1"/>
</dbReference>